<dbReference type="AlphaFoldDB" id="A0A545VI47"/>
<dbReference type="OrthoDB" id="4227485at2759"/>
<accession>A0A545VI47</accession>
<name>A0A545VI47_9HYPO</name>
<proteinExistence type="predicted"/>
<keyword evidence="3" id="KW-1185">Reference proteome</keyword>
<gene>
    <name evidence="2" type="ORF">IF1G_11406</name>
</gene>
<evidence type="ECO:0000256" key="1">
    <source>
        <dbReference type="SAM" id="MobiDB-lite"/>
    </source>
</evidence>
<dbReference type="InterPro" id="IPR022198">
    <property type="entry name" value="DUF3723"/>
</dbReference>
<dbReference type="Pfam" id="PF12520">
    <property type="entry name" value="DUF3723"/>
    <property type="match status" value="2"/>
</dbReference>
<dbReference type="EMBL" id="SPUK01000057">
    <property type="protein sequence ID" value="TQV89928.1"/>
    <property type="molecule type" value="Genomic_DNA"/>
</dbReference>
<evidence type="ECO:0000313" key="3">
    <source>
        <dbReference type="Proteomes" id="UP000315783"/>
    </source>
</evidence>
<comment type="caution">
    <text evidence="2">The sequence shown here is derived from an EMBL/GenBank/DDBJ whole genome shotgun (WGS) entry which is preliminary data.</text>
</comment>
<feature type="compositionally biased region" description="Basic and acidic residues" evidence="1">
    <location>
        <begin position="405"/>
        <end position="414"/>
    </location>
</feature>
<reference evidence="2 3" key="1">
    <citation type="journal article" date="2019" name="Appl. Microbiol. Biotechnol.">
        <title>Genome sequence of Isaria javanica and comparative genome analysis insights into family S53 peptidase evolution in fungal entomopathogens.</title>
        <authorList>
            <person name="Lin R."/>
            <person name="Zhang X."/>
            <person name="Xin B."/>
            <person name="Zou M."/>
            <person name="Gao Y."/>
            <person name="Qin F."/>
            <person name="Hu Q."/>
            <person name="Xie B."/>
            <person name="Cheng X."/>
        </authorList>
    </citation>
    <scope>NUCLEOTIDE SEQUENCE [LARGE SCALE GENOMIC DNA]</scope>
    <source>
        <strain evidence="2 3">IJ1G</strain>
    </source>
</reference>
<dbReference type="Proteomes" id="UP000315783">
    <property type="component" value="Unassembled WGS sequence"/>
</dbReference>
<dbReference type="STRING" id="43265.A0A545VI47"/>
<organism evidence="2 3">
    <name type="scientific">Cordyceps javanica</name>
    <dbReference type="NCBI Taxonomy" id="43265"/>
    <lineage>
        <taxon>Eukaryota</taxon>
        <taxon>Fungi</taxon>
        <taxon>Dikarya</taxon>
        <taxon>Ascomycota</taxon>
        <taxon>Pezizomycotina</taxon>
        <taxon>Sordariomycetes</taxon>
        <taxon>Hypocreomycetidae</taxon>
        <taxon>Hypocreales</taxon>
        <taxon>Cordycipitaceae</taxon>
        <taxon>Cordyceps</taxon>
    </lineage>
</organism>
<feature type="region of interest" description="Disordered" evidence="1">
    <location>
        <begin position="400"/>
        <end position="442"/>
    </location>
</feature>
<protein>
    <submittedName>
        <fullName evidence="2">Uncharacterized protein</fullName>
    </submittedName>
</protein>
<evidence type="ECO:0000313" key="2">
    <source>
        <dbReference type="EMBL" id="TQV89928.1"/>
    </source>
</evidence>
<sequence>MPQGQKKINSPEWIARQEDTKAYRELRRCDLERDEKGKSFWLSRLSTENAQRCATRILKRPEYAEALDPLLAVDALRAGFWLKLMHKVIALGIFEVQSYWNHIIATFKQIADGRTLTELDVLLLEGKCPGRSEKDAEEIAALVDGGKLFPGADQQWRAGLLDRLKRMPVLVIPSLNTFFDDCRAMEEVVPCMYHIADKKPKTSCDHILRRMYTKSTGFETARELLWRFLLLQSTDLARAPTRPASRLLAKQRPGPADEERLHVFATLARTLGFGSENITQLTAVPAEMVIAKHALMRARKPSAYAVDRSHVEYIQEAMSKVCRGITQLPRPAHCGQPFSSMPHKSRHVAGFPDLLSFERDREHLSGHTSMPSLLEALHGTASIRVQSLCQAFFGAAVDMTGPGDQTERSCEETRPGGPAESGNPGVEGPGWPGEAGEAGEDPSSFSPDCVFFVTLVDDQWQTLEHVQPATRENLEHMATRLCSLGWSLRALSTEGRTGAITPEDCYACTIGAGSNTVLLVDGNYDSSAIHQHLDYLRAPS</sequence>